<dbReference type="PANTHER" id="PTHR43677:SF4">
    <property type="entry name" value="QUINONE OXIDOREDUCTASE-LIKE PROTEIN 2"/>
    <property type="match status" value="1"/>
</dbReference>
<dbReference type="OrthoDB" id="3509362at2759"/>
<dbReference type="OMA" id="CDIRGVF"/>
<dbReference type="GeneID" id="17289307"/>
<feature type="domain" description="Enoyl reductase (ER)" evidence="1">
    <location>
        <begin position="23"/>
        <end position="331"/>
    </location>
</feature>
<dbReference type="CDD" id="cd08241">
    <property type="entry name" value="QOR1"/>
    <property type="match status" value="1"/>
</dbReference>
<sequence length="351" mass="38449">MRRWSSSFKAISCHGDLPPPPFSKDQLPLKTFPSLTPKKGEVVVSVKVAAVNFPDVLIAQGKYQMKPEKEFSPGFEFSGTVKTTGEEVKHLQAGDRVIGFVPWGAFAEEVSVSRHNLIKMPEGMDFKDGASLLMAYGTSYYALHHHGAIKASDTVLILGASGGVGLAALELAKAQGAKVIATASEDSKLELCKARGADVLINYKKDDLKKAMKEVAPEGADIVYDPVGGDLTETALRNVKWNGRYLVIGFASGEIPKIPLNIPLLKGCSIHGVFWGSFAMREPQRLQQQIKSIMELYLAGKVKPHVSAEYPLEDAYLALNSLAGRKVLNLLSSNFRILCDRRICRRQERCF</sequence>
<dbReference type="GO" id="GO:0016491">
    <property type="term" value="F:oxidoreductase activity"/>
    <property type="evidence" value="ECO:0007669"/>
    <property type="project" value="InterPro"/>
</dbReference>
<dbReference type="SUPFAM" id="SSF51735">
    <property type="entry name" value="NAD(P)-binding Rossmann-fold domains"/>
    <property type="match status" value="1"/>
</dbReference>
<dbReference type="KEGG" id="gtt:GUITHDRAFT_82186"/>
<evidence type="ECO:0000313" key="4">
    <source>
        <dbReference type="Proteomes" id="UP000011087"/>
    </source>
</evidence>
<dbReference type="AlphaFoldDB" id="L1I9I9"/>
<dbReference type="PANTHER" id="PTHR43677">
    <property type="entry name" value="SHORT-CHAIN DEHYDROGENASE/REDUCTASE"/>
    <property type="match status" value="1"/>
</dbReference>
<dbReference type="EMBL" id="JH993182">
    <property type="protein sequence ID" value="EKX32574.1"/>
    <property type="molecule type" value="Genomic_DNA"/>
</dbReference>
<dbReference type="SUPFAM" id="SSF50129">
    <property type="entry name" value="GroES-like"/>
    <property type="match status" value="1"/>
</dbReference>
<dbReference type="Pfam" id="PF08240">
    <property type="entry name" value="ADH_N"/>
    <property type="match status" value="1"/>
</dbReference>
<accession>L1I9I9</accession>
<gene>
    <name evidence="2" type="ORF">GUITHDRAFT_82186</name>
</gene>
<name>L1I9I9_GUITC</name>
<evidence type="ECO:0000313" key="3">
    <source>
        <dbReference type="EnsemblProtists" id="EKX32574"/>
    </source>
</evidence>
<dbReference type="HOGENOM" id="CLU_026673_3_1_1"/>
<keyword evidence="4" id="KW-1185">Reference proteome</keyword>
<dbReference type="Gene3D" id="3.40.50.720">
    <property type="entry name" value="NAD(P)-binding Rossmann-like Domain"/>
    <property type="match status" value="1"/>
</dbReference>
<dbReference type="EnsemblProtists" id="EKX32574">
    <property type="protein sequence ID" value="EKX32574"/>
    <property type="gene ID" value="GUITHDRAFT_82186"/>
</dbReference>
<protein>
    <recommendedName>
        <fullName evidence="1">Enoyl reductase (ER) domain-containing protein</fullName>
    </recommendedName>
</protein>
<reference evidence="3" key="3">
    <citation type="submission" date="2015-06" db="UniProtKB">
        <authorList>
            <consortium name="EnsemblProtists"/>
        </authorList>
    </citation>
    <scope>IDENTIFICATION</scope>
</reference>
<dbReference type="eggNOG" id="KOG1198">
    <property type="taxonomic scope" value="Eukaryota"/>
</dbReference>
<dbReference type="InterPro" id="IPR013154">
    <property type="entry name" value="ADH-like_N"/>
</dbReference>
<dbReference type="RefSeq" id="XP_005819554.1">
    <property type="nucleotide sequence ID" value="XM_005819497.1"/>
</dbReference>
<reference evidence="2 4" key="1">
    <citation type="journal article" date="2012" name="Nature">
        <title>Algal genomes reveal evolutionary mosaicism and the fate of nucleomorphs.</title>
        <authorList>
            <consortium name="DOE Joint Genome Institute"/>
            <person name="Curtis B.A."/>
            <person name="Tanifuji G."/>
            <person name="Burki F."/>
            <person name="Gruber A."/>
            <person name="Irimia M."/>
            <person name="Maruyama S."/>
            <person name="Arias M.C."/>
            <person name="Ball S.G."/>
            <person name="Gile G.H."/>
            <person name="Hirakawa Y."/>
            <person name="Hopkins J.F."/>
            <person name="Kuo A."/>
            <person name="Rensing S.A."/>
            <person name="Schmutz J."/>
            <person name="Symeonidi A."/>
            <person name="Elias M."/>
            <person name="Eveleigh R.J."/>
            <person name="Herman E.K."/>
            <person name="Klute M.J."/>
            <person name="Nakayama T."/>
            <person name="Obornik M."/>
            <person name="Reyes-Prieto A."/>
            <person name="Armbrust E.V."/>
            <person name="Aves S.J."/>
            <person name="Beiko R.G."/>
            <person name="Coutinho P."/>
            <person name="Dacks J.B."/>
            <person name="Durnford D.G."/>
            <person name="Fast N.M."/>
            <person name="Green B.R."/>
            <person name="Grisdale C.J."/>
            <person name="Hempel F."/>
            <person name="Henrissat B."/>
            <person name="Hoppner M.P."/>
            <person name="Ishida K."/>
            <person name="Kim E."/>
            <person name="Koreny L."/>
            <person name="Kroth P.G."/>
            <person name="Liu Y."/>
            <person name="Malik S.B."/>
            <person name="Maier U.G."/>
            <person name="McRose D."/>
            <person name="Mock T."/>
            <person name="Neilson J.A."/>
            <person name="Onodera N.T."/>
            <person name="Poole A.M."/>
            <person name="Pritham E.J."/>
            <person name="Richards T.A."/>
            <person name="Rocap G."/>
            <person name="Roy S.W."/>
            <person name="Sarai C."/>
            <person name="Schaack S."/>
            <person name="Shirato S."/>
            <person name="Slamovits C.H."/>
            <person name="Spencer D.F."/>
            <person name="Suzuki S."/>
            <person name="Worden A.Z."/>
            <person name="Zauner S."/>
            <person name="Barry K."/>
            <person name="Bell C."/>
            <person name="Bharti A.K."/>
            <person name="Crow J.A."/>
            <person name="Grimwood J."/>
            <person name="Kramer R."/>
            <person name="Lindquist E."/>
            <person name="Lucas S."/>
            <person name="Salamov A."/>
            <person name="McFadden G.I."/>
            <person name="Lane C.E."/>
            <person name="Keeling P.J."/>
            <person name="Gray M.W."/>
            <person name="Grigoriev I.V."/>
            <person name="Archibald J.M."/>
        </authorList>
    </citation>
    <scope>NUCLEOTIDE SEQUENCE</scope>
    <source>
        <strain evidence="2 4">CCMP2712</strain>
    </source>
</reference>
<evidence type="ECO:0000259" key="1">
    <source>
        <dbReference type="SMART" id="SM00829"/>
    </source>
</evidence>
<dbReference type="InterPro" id="IPR020843">
    <property type="entry name" value="ER"/>
</dbReference>
<dbReference type="Gene3D" id="3.90.180.10">
    <property type="entry name" value="Medium-chain alcohol dehydrogenases, catalytic domain"/>
    <property type="match status" value="1"/>
</dbReference>
<dbReference type="STRING" id="905079.L1I9I9"/>
<proteinExistence type="predicted"/>
<reference evidence="4" key="2">
    <citation type="submission" date="2012-11" db="EMBL/GenBank/DDBJ databases">
        <authorList>
            <person name="Kuo A."/>
            <person name="Curtis B.A."/>
            <person name="Tanifuji G."/>
            <person name="Burki F."/>
            <person name="Gruber A."/>
            <person name="Irimia M."/>
            <person name="Maruyama S."/>
            <person name="Arias M.C."/>
            <person name="Ball S.G."/>
            <person name="Gile G.H."/>
            <person name="Hirakawa Y."/>
            <person name="Hopkins J.F."/>
            <person name="Rensing S.A."/>
            <person name="Schmutz J."/>
            <person name="Symeonidi A."/>
            <person name="Elias M."/>
            <person name="Eveleigh R.J."/>
            <person name="Herman E.K."/>
            <person name="Klute M.J."/>
            <person name="Nakayama T."/>
            <person name="Obornik M."/>
            <person name="Reyes-Prieto A."/>
            <person name="Armbrust E.V."/>
            <person name="Aves S.J."/>
            <person name="Beiko R.G."/>
            <person name="Coutinho P."/>
            <person name="Dacks J.B."/>
            <person name="Durnford D.G."/>
            <person name="Fast N.M."/>
            <person name="Green B.R."/>
            <person name="Grisdale C."/>
            <person name="Hempe F."/>
            <person name="Henrissat B."/>
            <person name="Hoppner M.P."/>
            <person name="Ishida K.-I."/>
            <person name="Kim E."/>
            <person name="Koreny L."/>
            <person name="Kroth P.G."/>
            <person name="Liu Y."/>
            <person name="Malik S.-B."/>
            <person name="Maier U.G."/>
            <person name="McRose D."/>
            <person name="Mock T."/>
            <person name="Neilson J.A."/>
            <person name="Onodera N.T."/>
            <person name="Poole A.M."/>
            <person name="Pritham E.J."/>
            <person name="Richards T.A."/>
            <person name="Rocap G."/>
            <person name="Roy S.W."/>
            <person name="Sarai C."/>
            <person name="Schaack S."/>
            <person name="Shirato S."/>
            <person name="Slamovits C.H."/>
            <person name="Spencer D.F."/>
            <person name="Suzuki S."/>
            <person name="Worden A.Z."/>
            <person name="Zauner S."/>
            <person name="Barry K."/>
            <person name="Bell C."/>
            <person name="Bharti A.K."/>
            <person name="Crow J.A."/>
            <person name="Grimwood J."/>
            <person name="Kramer R."/>
            <person name="Lindquist E."/>
            <person name="Lucas S."/>
            <person name="Salamov A."/>
            <person name="McFadden G.I."/>
            <person name="Lane C.E."/>
            <person name="Keeling P.J."/>
            <person name="Gray M.W."/>
            <person name="Grigoriev I.V."/>
            <person name="Archibald J.M."/>
        </authorList>
    </citation>
    <scope>NUCLEOTIDE SEQUENCE</scope>
    <source>
        <strain evidence="4">CCMP2712</strain>
    </source>
</reference>
<dbReference type="InterPro" id="IPR013149">
    <property type="entry name" value="ADH-like_C"/>
</dbReference>
<organism evidence="2">
    <name type="scientific">Guillardia theta (strain CCMP2712)</name>
    <name type="common">Cryptophyte</name>
    <dbReference type="NCBI Taxonomy" id="905079"/>
    <lineage>
        <taxon>Eukaryota</taxon>
        <taxon>Cryptophyceae</taxon>
        <taxon>Pyrenomonadales</taxon>
        <taxon>Geminigeraceae</taxon>
        <taxon>Guillardia</taxon>
    </lineage>
</organism>
<dbReference type="Proteomes" id="UP000011087">
    <property type="component" value="Unassembled WGS sequence"/>
</dbReference>
<dbReference type="InterPro" id="IPR051397">
    <property type="entry name" value="Zn-ADH-like_protein"/>
</dbReference>
<dbReference type="SMART" id="SM00829">
    <property type="entry name" value="PKS_ER"/>
    <property type="match status" value="1"/>
</dbReference>
<dbReference type="PaxDb" id="55529-EKX32574"/>
<evidence type="ECO:0000313" key="2">
    <source>
        <dbReference type="EMBL" id="EKX32574.1"/>
    </source>
</evidence>
<dbReference type="Pfam" id="PF00107">
    <property type="entry name" value="ADH_zinc_N"/>
    <property type="match status" value="1"/>
</dbReference>
<dbReference type="InterPro" id="IPR036291">
    <property type="entry name" value="NAD(P)-bd_dom_sf"/>
</dbReference>
<dbReference type="InterPro" id="IPR011032">
    <property type="entry name" value="GroES-like_sf"/>
</dbReference>